<sequence>MPRFQLPSKLNNFFSDIIHWSKPHGLLLNPSKCRNISSTFRHKRDLHEMACSQDVFSIQYTETETISSIKCFGIFLSSDISWSSHIMSISRMFGLTFYVKKLGHSSVTQPLLLQFVNSCILPYVLYCSLLSLSRDTQKELCHIAKGIKDC</sequence>
<organism evidence="1 2">
    <name type="scientific">Trichobilharzia regenti</name>
    <name type="common">Nasal bird schistosome</name>
    <dbReference type="NCBI Taxonomy" id="157069"/>
    <lineage>
        <taxon>Eukaryota</taxon>
        <taxon>Metazoa</taxon>
        <taxon>Spiralia</taxon>
        <taxon>Lophotrochozoa</taxon>
        <taxon>Platyhelminthes</taxon>
        <taxon>Trematoda</taxon>
        <taxon>Digenea</taxon>
        <taxon>Strigeidida</taxon>
        <taxon>Schistosomatoidea</taxon>
        <taxon>Schistosomatidae</taxon>
        <taxon>Trichobilharzia</taxon>
    </lineage>
</organism>
<dbReference type="WBParaSite" id="TREG1_12750.1">
    <property type="protein sequence ID" value="TREG1_12750.1"/>
    <property type="gene ID" value="TREG1_12750"/>
</dbReference>
<protein>
    <recommendedName>
        <fullName evidence="3">Reverse transcriptase domain-containing protein</fullName>
    </recommendedName>
</protein>
<reference evidence="1" key="1">
    <citation type="submission" date="2022-06" db="EMBL/GenBank/DDBJ databases">
        <authorList>
            <person name="Berger JAMES D."/>
            <person name="Berger JAMES D."/>
        </authorList>
    </citation>
    <scope>NUCLEOTIDE SEQUENCE [LARGE SCALE GENOMIC DNA]</scope>
</reference>
<keyword evidence="1" id="KW-1185">Reference proteome</keyword>
<accession>A0AA85J5G9</accession>
<evidence type="ECO:0008006" key="3">
    <source>
        <dbReference type="Google" id="ProtNLM"/>
    </source>
</evidence>
<dbReference type="AlphaFoldDB" id="A0AA85J5G9"/>
<dbReference type="Proteomes" id="UP000050795">
    <property type="component" value="Unassembled WGS sequence"/>
</dbReference>
<reference evidence="2" key="2">
    <citation type="submission" date="2023-11" db="UniProtKB">
        <authorList>
            <consortium name="WormBaseParasite"/>
        </authorList>
    </citation>
    <scope>IDENTIFICATION</scope>
</reference>
<evidence type="ECO:0000313" key="2">
    <source>
        <dbReference type="WBParaSite" id="TREG1_12750.1"/>
    </source>
</evidence>
<name>A0AA85J5G9_TRIRE</name>
<proteinExistence type="predicted"/>
<evidence type="ECO:0000313" key="1">
    <source>
        <dbReference type="Proteomes" id="UP000050795"/>
    </source>
</evidence>